<dbReference type="Pfam" id="PF20107">
    <property type="entry name" value="DUF6497"/>
    <property type="match status" value="1"/>
</dbReference>
<dbReference type="InterPro" id="IPR045467">
    <property type="entry name" value="DUF6497"/>
</dbReference>
<dbReference type="AlphaFoldDB" id="A0A0H5DCM1"/>
<protein>
    <recommendedName>
        <fullName evidence="3">Acetolactate synthase</fullName>
    </recommendedName>
</protein>
<dbReference type="STRING" id="481446.NIT7645_03089"/>
<evidence type="ECO:0000313" key="2">
    <source>
        <dbReference type="Proteomes" id="UP000043764"/>
    </source>
</evidence>
<evidence type="ECO:0000313" key="1">
    <source>
        <dbReference type="EMBL" id="CRL09235.1"/>
    </source>
</evidence>
<organism evidence="1 2">
    <name type="scientific">Phaeobacter italicus</name>
    <dbReference type="NCBI Taxonomy" id="481446"/>
    <lineage>
        <taxon>Bacteria</taxon>
        <taxon>Pseudomonadati</taxon>
        <taxon>Pseudomonadota</taxon>
        <taxon>Alphaproteobacteria</taxon>
        <taxon>Rhodobacterales</taxon>
        <taxon>Roseobacteraceae</taxon>
        <taxon>Phaeobacter</taxon>
    </lineage>
</organism>
<sequence>MIRASSYRTARTACDAPAAPTGGAQVFWGRGCGNELSFTDIDGRISRSVTSALRHALAVSALCLTPFAAGAAGAQTVDVPSGLSVTLQEVLLDETPGELWVRFRFLAPQIARALNEVSFETAEPDMNHLCHTLALPYLSQHTLSPARIVISLSDRFVPFGAMDAEATQFFETYRPEGDACLWEAF</sequence>
<proteinExistence type="predicted"/>
<evidence type="ECO:0008006" key="3">
    <source>
        <dbReference type="Google" id="ProtNLM"/>
    </source>
</evidence>
<gene>
    <name evidence="1" type="ORF">NIT7321_00064</name>
</gene>
<dbReference type="EMBL" id="CVRL01000001">
    <property type="protein sequence ID" value="CRL09235.1"/>
    <property type="molecule type" value="Genomic_DNA"/>
</dbReference>
<dbReference type="RefSeq" id="WP_050672249.1">
    <property type="nucleotide sequence ID" value="NZ_CAKZKN010000090.1"/>
</dbReference>
<accession>A0A0H5DCM1</accession>
<name>A0A0H5DCM1_9RHOB</name>
<keyword evidence="2" id="KW-1185">Reference proteome</keyword>
<dbReference type="Proteomes" id="UP000043764">
    <property type="component" value="Unassembled WGS sequence"/>
</dbReference>
<reference evidence="2" key="1">
    <citation type="submission" date="2015-05" db="EMBL/GenBank/DDBJ databases">
        <authorList>
            <person name="Rodrigo-Torres Lidia"/>
            <person name="Arahal R.David."/>
        </authorList>
    </citation>
    <scope>NUCLEOTIDE SEQUENCE [LARGE SCALE GENOMIC DNA]</scope>
    <source>
        <strain evidence="2">CECT 7321</strain>
    </source>
</reference>